<reference evidence="2" key="1">
    <citation type="journal article" date="2022" name="Plant J.">
        <title>Strategies of tolerance reflected in two North American maple genomes.</title>
        <authorList>
            <person name="McEvoy S.L."/>
            <person name="Sezen U.U."/>
            <person name="Trouern-Trend A."/>
            <person name="McMahon S.M."/>
            <person name="Schaberg P.G."/>
            <person name="Yang J."/>
            <person name="Wegrzyn J.L."/>
            <person name="Swenson N.G."/>
        </authorList>
    </citation>
    <scope>NUCLEOTIDE SEQUENCE</scope>
    <source>
        <strain evidence="2">NS2018</strain>
    </source>
</reference>
<organism evidence="2 3">
    <name type="scientific">Acer saccharum</name>
    <name type="common">Sugar maple</name>
    <dbReference type="NCBI Taxonomy" id="4024"/>
    <lineage>
        <taxon>Eukaryota</taxon>
        <taxon>Viridiplantae</taxon>
        <taxon>Streptophyta</taxon>
        <taxon>Embryophyta</taxon>
        <taxon>Tracheophyta</taxon>
        <taxon>Spermatophyta</taxon>
        <taxon>Magnoliopsida</taxon>
        <taxon>eudicotyledons</taxon>
        <taxon>Gunneridae</taxon>
        <taxon>Pentapetalae</taxon>
        <taxon>rosids</taxon>
        <taxon>malvids</taxon>
        <taxon>Sapindales</taxon>
        <taxon>Sapindaceae</taxon>
        <taxon>Hippocastanoideae</taxon>
        <taxon>Acereae</taxon>
        <taxon>Acer</taxon>
    </lineage>
</organism>
<evidence type="ECO:0000313" key="2">
    <source>
        <dbReference type="EMBL" id="KAK0579448.1"/>
    </source>
</evidence>
<reference evidence="2" key="2">
    <citation type="submission" date="2023-06" db="EMBL/GenBank/DDBJ databases">
        <authorList>
            <person name="Swenson N.G."/>
            <person name="Wegrzyn J.L."/>
            <person name="Mcevoy S.L."/>
        </authorList>
    </citation>
    <scope>NUCLEOTIDE SEQUENCE</scope>
    <source>
        <strain evidence="2">NS2018</strain>
        <tissue evidence="2">Leaf</tissue>
    </source>
</reference>
<dbReference type="AlphaFoldDB" id="A0AA39VI65"/>
<evidence type="ECO:0008006" key="4">
    <source>
        <dbReference type="Google" id="ProtNLM"/>
    </source>
</evidence>
<proteinExistence type="predicted"/>
<dbReference type="EMBL" id="JAUESC010000385">
    <property type="protein sequence ID" value="KAK0579448.1"/>
    <property type="molecule type" value="Genomic_DNA"/>
</dbReference>
<name>A0AA39VI65_ACESA</name>
<keyword evidence="1" id="KW-0732">Signal</keyword>
<comment type="caution">
    <text evidence="2">The sequence shown here is derived from an EMBL/GenBank/DDBJ whole genome shotgun (WGS) entry which is preliminary data.</text>
</comment>
<dbReference type="Proteomes" id="UP001168877">
    <property type="component" value="Unassembled WGS sequence"/>
</dbReference>
<feature type="signal peptide" evidence="1">
    <location>
        <begin position="1"/>
        <end position="24"/>
    </location>
</feature>
<gene>
    <name evidence="2" type="ORF">LWI29_026455</name>
</gene>
<evidence type="ECO:0000256" key="1">
    <source>
        <dbReference type="SAM" id="SignalP"/>
    </source>
</evidence>
<protein>
    <recommendedName>
        <fullName evidence="4">RNase H type-1 domain-containing protein</fullName>
    </recommendedName>
</protein>
<evidence type="ECO:0000313" key="3">
    <source>
        <dbReference type="Proteomes" id="UP001168877"/>
    </source>
</evidence>
<keyword evidence="3" id="KW-1185">Reference proteome</keyword>
<feature type="chain" id="PRO_5041341069" description="RNase H type-1 domain-containing protein" evidence="1">
    <location>
        <begin position="25"/>
        <end position="169"/>
    </location>
</feature>
<sequence length="169" mass="18690">MATVRFYACLVLLLVLLSISWSDARRLKPDDKRDGRNLSRLIRLLGEDAKEFDDHLLALRDGLLLAKQHGLKDCWTEVDAVNVVAAVNDCKPANGVAGSVINVKALFVEVQIDVLKRNNPGTMFKSTGKGANCVAQWLAKYGLESVDNLFWMEDVPGGLRNLVEAERPV</sequence>
<accession>A0AA39VI65</accession>